<accession>A0A9D8KBW7</accession>
<organism evidence="2 3">
    <name type="scientific">Candidatus Zymogenus saltonus</name>
    <dbReference type="NCBI Taxonomy" id="2844893"/>
    <lineage>
        <taxon>Bacteria</taxon>
        <taxon>Deltaproteobacteria</taxon>
        <taxon>Candidatus Zymogenia</taxon>
        <taxon>Candidatus Zymogeniales</taxon>
        <taxon>Candidatus Zymogenaceae</taxon>
        <taxon>Candidatus Zymogenus</taxon>
    </lineage>
</organism>
<evidence type="ECO:0000313" key="2">
    <source>
        <dbReference type="EMBL" id="MBN1572530.1"/>
    </source>
</evidence>
<sequence length="167" mass="18622">MFKKTVFGRLLYLFPVIFTVHNMEEVVSDLPGWSERAGLFHPIVGTFEFIFAVIVITILGYLFTYLAVKRGKGSIPAYLLFSLILVVDINVFFPHLLATIATKSLAPGTVSAVLLNLPICTYLLIRGVKEEYIQLKRLLIILIPFLIASIVTIAGLFFIGKTMEGLI</sequence>
<comment type="caution">
    <text evidence="2">The sequence shown here is derived from an EMBL/GenBank/DDBJ whole genome shotgun (WGS) entry which is preliminary data.</text>
</comment>
<name>A0A9D8KBW7_9DELT</name>
<protein>
    <submittedName>
        <fullName evidence="2">HXXEE domain-containing protein</fullName>
    </submittedName>
</protein>
<feature type="transmembrane region" description="Helical" evidence="1">
    <location>
        <begin position="137"/>
        <end position="159"/>
    </location>
</feature>
<evidence type="ECO:0000313" key="3">
    <source>
        <dbReference type="Proteomes" id="UP000809273"/>
    </source>
</evidence>
<feature type="transmembrane region" description="Helical" evidence="1">
    <location>
        <begin position="46"/>
        <end position="68"/>
    </location>
</feature>
<reference evidence="2" key="1">
    <citation type="journal article" date="2021" name="Environ. Microbiol.">
        <title>Genomic characterization of three novel Desulfobacterota classes expand the metabolic and phylogenetic diversity of the phylum.</title>
        <authorList>
            <person name="Murphy C.L."/>
            <person name="Biggerstaff J."/>
            <person name="Eichhorn A."/>
            <person name="Ewing E."/>
            <person name="Shahan R."/>
            <person name="Soriano D."/>
            <person name="Stewart S."/>
            <person name="VanMol K."/>
            <person name="Walker R."/>
            <person name="Walters P."/>
            <person name="Elshahed M.S."/>
            <person name="Youssef N.H."/>
        </authorList>
    </citation>
    <scope>NUCLEOTIDE SEQUENCE</scope>
    <source>
        <strain evidence="2">Zod_Metabat.24</strain>
    </source>
</reference>
<dbReference type="InterPro" id="IPR025671">
    <property type="entry name" value="HXXEE"/>
</dbReference>
<gene>
    <name evidence="2" type="ORF">JW984_04955</name>
</gene>
<keyword evidence="1" id="KW-1133">Transmembrane helix</keyword>
<evidence type="ECO:0000256" key="1">
    <source>
        <dbReference type="SAM" id="Phobius"/>
    </source>
</evidence>
<keyword evidence="1" id="KW-0812">Transmembrane</keyword>
<feature type="transmembrane region" description="Helical" evidence="1">
    <location>
        <begin position="75"/>
        <end position="93"/>
    </location>
</feature>
<dbReference type="Pfam" id="PF13787">
    <property type="entry name" value="HXXEE"/>
    <property type="match status" value="1"/>
</dbReference>
<feature type="transmembrane region" description="Helical" evidence="1">
    <location>
        <begin position="105"/>
        <end position="125"/>
    </location>
</feature>
<keyword evidence="1" id="KW-0472">Membrane</keyword>
<dbReference type="Proteomes" id="UP000809273">
    <property type="component" value="Unassembled WGS sequence"/>
</dbReference>
<dbReference type="AlphaFoldDB" id="A0A9D8KBW7"/>
<dbReference type="EMBL" id="JAFGIX010000025">
    <property type="protein sequence ID" value="MBN1572530.1"/>
    <property type="molecule type" value="Genomic_DNA"/>
</dbReference>
<proteinExistence type="predicted"/>
<reference evidence="2" key="2">
    <citation type="submission" date="2021-01" db="EMBL/GenBank/DDBJ databases">
        <authorList>
            <person name="Hahn C.R."/>
            <person name="Youssef N.H."/>
            <person name="Elshahed M."/>
        </authorList>
    </citation>
    <scope>NUCLEOTIDE SEQUENCE</scope>
    <source>
        <strain evidence="2">Zod_Metabat.24</strain>
    </source>
</reference>